<keyword evidence="2" id="KW-1185">Reference proteome</keyword>
<evidence type="ECO:0000313" key="1">
    <source>
        <dbReference type="EMBL" id="CDW59127.1"/>
    </source>
</evidence>
<proteinExistence type="predicted"/>
<dbReference type="EMBL" id="HG806500">
    <property type="protein sequence ID" value="CDW59127.1"/>
    <property type="molecule type" value="Genomic_DNA"/>
</dbReference>
<reference evidence="1" key="1">
    <citation type="submission" date="2014-01" db="EMBL/GenBank/DDBJ databases">
        <authorList>
            <person name="Aslett M."/>
        </authorList>
    </citation>
    <scope>NUCLEOTIDE SEQUENCE</scope>
</reference>
<dbReference type="Proteomes" id="UP000030665">
    <property type="component" value="Unassembled WGS sequence"/>
</dbReference>
<evidence type="ECO:0000313" key="2">
    <source>
        <dbReference type="Proteomes" id="UP000030665"/>
    </source>
</evidence>
<gene>
    <name evidence="1" type="ORF">TTRE_0000745701</name>
</gene>
<sequence length="305" mass="35261">MPKRVAEFGYEDPVEKAGRWRAFYPRIREQDPMWIDKPIKDGRLAAEGVDTTYSCEVYFREKPGPRDEEWRKNLYLNSPNIKRIYDNWDISKEHPGFNALPFLYGPEAPISQFSHSLLFPSLLSTYLGKYLPFFTWSFYDGPFGDNCLKKTVAPLRTMTYLCMRASLMWMFHVVYIRPADSFKSAFRRYPGFCTVPILSAGVWGGLSCVACQYRKKDDWKNMIIGGVGVGLVNSMKCQLIDSAMRSIVTGTVIGAVSALWRYCLDFETGLQGTGMPRKQFYLNEPLSWQWMSMETPWSNVPPRDW</sequence>
<name>A0A077ZFI0_TRITR</name>
<protein>
    <submittedName>
        <fullName evidence="1">Uncharacterized protein</fullName>
    </submittedName>
</protein>
<dbReference type="OrthoDB" id="5911915at2759"/>
<dbReference type="AlphaFoldDB" id="A0A077ZFI0"/>
<accession>A0A077ZFI0</accession>
<reference evidence="1" key="2">
    <citation type="submission" date="2014-03" db="EMBL/GenBank/DDBJ databases">
        <title>The whipworm genome and dual-species transcriptomics of an intimate host-pathogen interaction.</title>
        <authorList>
            <person name="Foth B.J."/>
            <person name="Tsai I.J."/>
            <person name="Reid A.J."/>
            <person name="Bancroft A.J."/>
            <person name="Nichol S."/>
            <person name="Tracey A."/>
            <person name="Holroyd N."/>
            <person name="Cotton J.A."/>
            <person name="Stanley E.J."/>
            <person name="Zarowiecki M."/>
            <person name="Liu J.Z."/>
            <person name="Huckvale T."/>
            <person name="Cooper P.J."/>
            <person name="Grencis R.K."/>
            <person name="Berriman M."/>
        </authorList>
    </citation>
    <scope>NUCLEOTIDE SEQUENCE [LARGE SCALE GENOMIC DNA]</scope>
</reference>
<organism evidence="1 2">
    <name type="scientific">Trichuris trichiura</name>
    <name type="common">Whipworm</name>
    <name type="synonym">Trichocephalus trichiurus</name>
    <dbReference type="NCBI Taxonomy" id="36087"/>
    <lineage>
        <taxon>Eukaryota</taxon>
        <taxon>Metazoa</taxon>
        <taxon>Ecdysozoa</taxon>
        <taxon>Nematoda</taxon>
        <taxon>Enoplea</taxon>
        <taxon>Dorylaimia</taxon>
        <taxon>Trichinellida</taxon>
        <taxon>Trichuridae</taxon>
        <taxon>Trichuris</taxon>
    </lineage>
</organism>